<evidence type="ECO:0000313" key="3">
    <source>
        <dbReference type="Proteomes" id="UP000054324"/>
    </source>
</evidence>
<dbReference type="Proteomes" id="UP000054324">
    <property type="component" value="Unassembled WGS sequence"/>
</dbReference>
<dbReference type="CTD" id="20324895"/>
<sequence>MSSSSLEPSRRRWTGRRRRQPERIQVDPRRWASDAALSRAFHGLATTIDSSVTPNNRSARLK</sequence>
<dbReference type="EMBL" id="KL597020">
    <property type="protein sequence ID" value="KER20787.1"/>
    <property type="molecule type" value="Genomic_DNA"/>
</dbReference>
<feature type="compositionally biased region" description="Basic and acidic residues" evidence="1">
    <location>
        <begin position="21"/>
        <end position="30"/>
    </location>
</feature>
<accession>A0A074Z5I3</accession>
<proteinExistence type="predicted"/>
<dbReference type="KEGG" id="ovi:T265_10727"/>
<dbReference type="AlphaFoldDB" id="A0A074Z5I3"/>
<organism evidence="2 3">
    <name type="scientific">Opisthorchis viverrini</name>
    <name type="common">Southeast Asian liver fluke</name>
    <dbReference type="NCBI Taxonomy" id="6198"/>
    <lineage>
        <taxon>Eukaryota</taxon>
        <taxon>Metazoa</taxon>
        <taxon>Spiralia</taxon>
        <taxon>Lophotrochozoa</taxon>
        <taxon>Platyhelminthes</taxon>
        <taxon>Trematoda</taxon>
        <taxon>Digenea</taxon>
        <taxon>Opisthorchiida</taxon>
        <taxon>Opisthorchiata</taxon>
        <taxon>Opisthorchiidae</taxon>
        <taxon>Opisthorchis</taxon>
    </lineage>
</organism>
<gene>
    <name evidence="2" type="ORF">T265_10727</name>
</gene>
<protein>
    <submittedName>
        <fullName evidence="2">Uncharacterized protein</fullName>
    </submittedName>
</protein>
<dbReference type="GeneID" id="20324895"/>
<reference evidence="2 3" key="1">
    <citation type="submission" date="2013-11" db="EMBL/GenBank/DDBJ databases">
        <title>Opisthorchis viverrini - life in the bile duct.</title>
        <authorList>
            <person name="Young N.D."/>
            <person name="Nagarajan N."/>
            <person name="Lin S.J."/>
            <person name="Korhonen P.K."/>
            <person name="Jex A.R."/>
            <person name="Hall R.S."/>
            <person name="Safavi-Hemami H."/>
            <person name="Kaewkong W."/>
            <person name="Bertrand D."/>
            <person name="Gao S."/>
            <person name="Seet Q."/>
            <person name="Wongkham S."/>
            <person name="Teh B.T."/>
            <person name="Wongkham C."/>
            <person name="Intapan P.M."/>
            <person name="Maleewong W."/>
            <person name="Yang X."/>
            <person name="Hu M."/>
            <person name="Wang Z."/>
            <person name="Hofmann A."/>
            <person name="Sternberg P.W."/>
            <person name="Tan P."/>
            <person name="Wang J."/>
            <person name="Gasser R.B."/>
        </authorList>
    </citation>
    <scope>NUCLEOTIDE SEQUENCE [LARGE SCALE GENOMIC DNA]</scope>
</reference>
<evidence type="ECO:0000256" key="1">
    <source>
        <dbReference type="SAM" id="MobiDB-lite"/>
    </source>
</evidence>
<feature type="region of interest" description="Disordered" evidence="1">
    <location>
        <begin position="1"/>
        <end position="30"/>
    </location>
</feature>
<keyword evidence="3" id="KW-1185">Reference proteome</keyword>
<evidence type="ECO:0000313" key="2">
    <source>
        <dbReference type="EMBL" id="KER20787.1"/>
    </source>
</evidence>
<feature type="compositionally biased region" description="Basic residues" evidence="1">
    <location>
        <begin position="11"/>
        <end position="20"/>
    </location>
</feature>
<dbReference type="RefSeq" id="XP_009175451.1">
    <property type="nucleotide sequence ID" value="XM_009177187.1"/>
</dbReference>
<name>A0A074Z5I3_OPIVI</name>